<dbReference type="AlphaFoldDB" id="A0A1D3CTH5"/>
<protein>
    <submittedName>
        <fullName evidence="1">Uncharacterized protein</fullName>
    </submittedName>
</protein>
<evidence type="ECO:0000313" key="2">
    <source>
        <dbReference type="Proteomes" id="UP000095192"/>
    </source>
</evidence>
<dbReference type="EMBL" id="JROU02002019">
    <property type="protein sequence ID" value="OEH74495.1"/>
    <property type="molecule type" value="Genomic_DNA"/>
</dbReference>
<dbReference type="Proteomes" id="UP000095192">
    <property type="component" value="Unassembled WGS sequence"/>
</dbReference>
<evidence type="ECO:0000313" key="1">
    <source>
        <dbReference type="EMBL" id="OEH74495.1"/>
    </source>
</evidence>
<accession>A0A1D3CTH5</accession>
<dbReference type="VEuPathDB" id="ToxoDB:cyc_03939"/>
<dbReference type="VEuPathDB" id="ToxoDB:LOC34620548"/>
<keyword evidence="2" id="KW-1185">Reference proteome</keyword>
<proteinExistence type="predicted"/>
<sequence>MAPRITVHPQQRGTWLGFLGRGVCLLTGGAIGFSFTNPDSDTAYELFPVHSQQTHVHVSKLYIDKADEDTAIEKLKDLHRFFQQQQGYLYSRLLKLDDSSNSDNSGNSILPRFVTVSSWLTPRDYSMAWSRAAALGLPQRIPQGPLAAQQGGPRAMLYKKVADDSEYSPTA</sequence>
<comment type="caution">
    <text evidence="1">The sequence shown here is derived from an EMBL/GenBank/DDBJ whole genome shotgun (WGS) entry which is preliminary data.</text>
</comment>
<reference evidence="1 2" key="1">
    <citation type="journal article" date="2016" name="BMC Genomics">
        <title>Comparative genomics reveals Cyclospora cayetanensis possesses coccidia-like metabolism and invasion components but unique surface antigens.</title>
        <authorList>
            <person name="Liu S."/>
            <person name="Wang L."/>
            <person name="Zheng H."/>
            <person name="Xu Z."/>
            <person name="Roellig D.M."/>
            <person name="Li N."/>
            <person name="Frace M.A."/>
            <person name="Tang K."/>
            <person name="Arrowood M.J."/>
            <person name="Moss D.M."/>
            <person name="Zhang L."/>
            <person name="Feng Y."/>
            <person name="Xiao L."/>
        </authorList>
    </citation>
    <scope>NUCLEOTIDE SEQUENCE [LARGE SCALE GENOMIC DNA]</scope>
    <source>
        <strain evidence="1 2">CHN_HEN01</strain>
    </source>
</reference>
<gene>
    <name evidence="1" type="ORF">cyc_03939</name>
</gene>
<dbReference type="OrthoDB" id="360976at2759"/>
<name>A0A1D3CTH5_9EIME</name>
<dbReference type="GeneID" id="34620548"/>
<organism evidence="1 2">
    <name type="scientific">Cyclospora cayetanensis</name>
    <dbReference type="NCBI Taxonomy" id="88456"/>
    <lineage>
        <taxon>Eukaryota</taxon>
        <taxon>Sar</taxon>
        <taxon>Alveolata</taxon>
        <taxon>Apicomplexa</taxon>
        <taxon>Conoidasida</taxon>
        <taxon>Coccidia</taxon>
        <taxon>Eucoccidiorida</taxon>
        <taxon>Eimeriorina</taxon>
        <taxon>Eimeriidae</taxon>
        <taxon>Cyclospora</taxon>
    </lineage>
</organism>